<dbReference type="AlphaFoldDB" id="A0A2P8H887"/>
<dbReference type="RefSeq" id="WP_181315409.1">
    <property type="nucleotide sequence ID" value="NZ_PYAV01000015.1"/>
</dbReference>
<accession>A0A2P8H887</accession>
<keyword evidence="2" id="KW-1185">Reference proteome</keyword>
<gene>
    <name evidence="1" type="ORF">B0H94_11551</name>
</gene>
<reference evidence="1 2" key="1">
    <citation type="submission" date="2018-03" db="EMBL/GenBank/DDBJ databases">
        <title>Genomic Encyclopedia of Type Strains, Phase III (KMG-III): the genomes of soil and plant-associated and newly described type strains.</title>
        <authorList>
            <person name="Whitman W."/>
        </authorList>
    </citation>
    <scope>NUCLEOTIDE SEQUENCE [LARGE SCALE GENOMIC DNA]</scope>
    <source>
        <strain evidence="1 2">CGMCC 1.07653</strain>
    </source>
</reference>
<name>A0A2P8H887_9BACI</name>
<proteinExistence type="predicted"/>
<dbReference type="NCBIfam" id="NF033562">
    <property type="entry name" value="BH0509_fam"/>
    <property type="match status" value="1"/>
</dbReference>
<dbReference type="Proteomes" id="UP000242310">
    <property type="component" value="Unassembled WGS sequence"/>
</dbReference>
<evidence type="ECO:0000313" key="1">
    <source>
        <dbReference type="EMBL" id="PSL42447.1"/>
    </source>
</evidence>
<evidence type="ECO:0000313" key="2">
    <source>
        <dbReference type="Proteomes" id="UP000242310"/>
    </source>
</evidence>
<sequence>MMNRRERENMITFISRMRGLQEQKLMVMTDAEVEHIYEATYREHEHTE</sequence>
<comment type="caution">
    <text evidence="1">The sequence shown here is derived from an EMBL/GenBank/DDBJ whole genome shotgun (WGS) entry which is preliminary data.</text>
</comment>
<protein>
    <submittedName>
        <fullName evidence="1">Uncharacterized protein</fullName>
    </submittedName>
</protein>
<dbReference type="InterPro" id="IPR049615">
    <property type="entry name" value="BH0509-like"/>
</dbReference>
<organism evidence="1 2">
    <name type="scientific">Salsuginibacillus halophilus</name>
    <dbReference type="NCBI Taxonomy" id="517424"/>
    <lineage>
        <taxon>Bacteria</taxon>
        <taxon>Bacillati</taxon>
        <taxon>Bacillota</taxon>
        <taxon>Bacilli</taxon>
        <taxon>Bacillales</taxon>
        <taxon>Bacillaceae</taxon>
        <taxon>Salsuginibacillus</taxon>
    </lineage>
</organism>
<dbReference type="EMBL" id="PYAV01000015">
    <property type="protein sequence ID" value="PSL42447.1"/>
    <property type="molecule type" value="Genomic_DNA"/>
</dbReference>